<dbReference type="OrthoDB" id="3198211at2759"/>
<sequence>MTTTTTDLDHDAILRTMLGTWEKFPQSERIDFYKATTKAYENPQTGAQASDIFGDIGNKVIATDKAFIHIRDKFDDFAAANKGRYPELVTIYVPGWKKLYDDWFSAFKSSQDYASRYVDVILELVGRVDLHDPGSVAREQARLKRFSEEGPPSVIPVDYEKAFKKLREDVTRFQTQFNKYLVDQGGIVKEEIRRLTAELDVLVKRLNELNKAVDDWTIALASTSWTGLIGTLISGIGLAVKTAERNAKQREVDSKKSEIERANEAQAGLTKMVTGFAALGGDFDIIDGTLQQLTQIWSDMRAASVKFSHLLERAVNGGDDADEFQLALESAKKAADPLYNSLWNYATKVDGHRRAYHAPGGLAERKV</sequence>
<comment type="caution">
    <text evidence="1">The sequence shown here is derived from an EMBL/GenBank/DDBJ whole genome shotgun (WGS) entry which is preliminary data.</text>
</comment>
<dbReference type="Proteomes" id="UP000807353">
    <property type="component" value="Unassembled WGS sequence"/>
</dbReference>
<reference evidence="1" key="1">
    <citation type="submission" date="2020-11" db="EMBL/GenBank/DDBJ databases">
        <authorList>
            <consortium name="DOE Joint Genome Institute"/>
            <person name="Ahrendt S."/>
            <person name="Riley R."/>
            <person name="Andreopoulos W."/>
            <person name="Labutti K."/>
            <person name="Pangilinan J."/>
            <person name="Ruiz-Duenas F.J."/>
            <person name="Barrasa J.M."/>
            <person name="Sanchez-Garcia M."/>
            <person name="Camarero S."/>
            <person name="Miyauchi S."/>
            <person name="Serrano A."/>
            <person name="Linde D."/>
            <person name="Babiker R."/>
            <person name="Drula E."/>
            <person name="Ayuso-Fernandez I."/>
            <person name="Pacheco R."/>
            <person name="Padilla G."/>
            <person name="Ferreira P."/>
            <person name="Barriuso J."/>
            <person name="Kellner H."/>
            <person name="Castanera R."/>
            <person name="Alfaro M."/>
            <person name="Ramirez L."/>
            <person name="Pisabarro A.G."/>
            <person name="Kuo A."/>
            <person name="Tritt A."/>
            <person name="Lipzen A."/>
            <person name="He G."/>
            <person name="Yan M."/>
            <person name="Ng V."/>
            <person name="Cullen D."/>
            <person name="Martin F."/>
            <person name="Rosso M.-N."/>
            <person name="Henrissat B."/>
            <person name="Hibbett D."/>
            <person name="Martinez A.T."/>
            <person name="Grigoriev I.V."/>
        </authorList>
    </citation>
    <scope>NUCLEOTIDE SEQUENCE</scope>
    <source>
        <strain evidence="1">CBS 247.69</strain>
    </source>
</reference>
<evidence type="ECO:0000313" key="1">
    <source>
        <dbReference type="EMBL" id="KAF9468442.1"/>
    </source>
</evidence>
<evidence type="ECO:0000313" key="2">
    <source>
        <dbReference type="Proteomes" id="UP000807353"/>
    </source>
</evidence>
<keyword evidence="2" id="KW-1185">Reference proteome</keyword>
<dbReference type="Gene3D" id="1.20.1170.10">
    <property type="match status" value="1"/>
</dbReference>
<gene>
    <name evidence="1" type="ORF">BDZ94DRAFT_1304696</name>
</gene>
<protein>
    <submittedName>
        <fullName evidence="1">Uncharacterized protein</fullName>
    </submittedName>
</protein>
<name>A0A9P6CJG5_9AGAR</name>
<organism evidence="1 2">
    <name type="scientific">Collybia nuda</name>
    <dbReference type="NCBI Taxonomy" id="64659"/>
    <lineage>
        <taxon>Eukaryota</taxon>
        <taxon>Fungi</taxon>
        <taxon>Dikarya</taxon>
        <taxon>Basidiomycota</taxon>
        <taxon>Agaricomycotina</taxon>
        <taxon>Agaricomycetes</taxon>
        <taxon>Agaricomycetidae</taxon>
        <taxon>Agaricales</taxon>
        <taxon>Tricholomatineae</taxon>
        <taxon>Clitocybaceae</taxon>
        <taxon>Collybia</taxon>
    </lineage>
</organism>
<proteinExistence type="predicted"/>
<accession>A0A9P6CJG5</accession>
<dbReference type="AlphaFoldDB" id="A0A9P6CJG5"/>
<dbReference type="EMBL" id="MU150233">
    <property type="protein sequence ID" value="KAF9468442.1"/>
    <property type="molecule type" value="Genomic_DNA"/>
</dbReference>
<dbReference type="SUPFAM" id="SSF58100">
    <property type="entry name" value="Bacterial hemolysins"/>
    <property type="match status" value="1"/>
</dbReference>